<dbReference type="OrthoDB" id="445826at2759"/>
<dbReference type="AlphaFoldDB" id="A0A8S1ADM9"/>
<reference evidence="1 2" key="1">
    <citation type="submission" date="2020-04" db="EMBL/GenBank/DDBJ databases">
        <authorList>
            <person name="Wallbank WR R."/>
            <person name="Pardo Diaz C."/>
            <person name="Kozak K."/>
            <person name="Martin S."/>
            <person name="Jiggins C."/>
            <person name="Moest M."/>
            <person name="Warren A I."/>
            <person name="Byers J.R.P. K."/>
            <person name="Montejo-Kovacevich G."/>
            <person name="Yen C E."/>
        </authorList>
    </citation>
    <scope>NUCLEOTIDE SEQUENCE [LARGE SCALE GENOMIC DNA]</scope>
</reference>
<keyword evidence="2" id="KW-1185">Reference proteome</keyword>
<accession>A0A8S1ADM9</accession>
<evidence type="ECO:0008006" key="3">
    <source>
        <dbReference type="Google" id="ProtNLM"/>
    </source>
</evidence>
<comment type="caution">
    <text evidence="1">The sequence shown here is derived from an EMBL/GenBank/DDBJ whole genome shotgun (WGS) entry which is preliminary data.</text>
</comment>
<dbReference type="EMBL" id="CADEBC010000522">
    <property type="protein sequence ID" value="CAB3244589.1"/>
    <property type="molecule type" value="Genomic_DNA"/>
</dbReference>
<evidence type="ECO:0000313" key="1">
    <source>
        <dbReference type="EMBL" id="CAB3244589.1"/>
    </source>
</evidence>
<sequence>MDANCLVYTGGEVAIIAIYRSPSFDKLENFFISLNDTLNSLRAYKTIAVIGDININIISDRMDSEEYLNICFSHGLLPAHQIPTRDDACLDHDMLKTRRYVGMEYPCYRSSLHSVKPGHNQCHE</sequence>
<evidence type="ECO:0000313" key="2">
    <source>
        <dbReference type="Proteomes" id="UP000494106"/>
    </source>
</evidence>
<dbReference type="Proteomes" id="UP000494106">
    <property type="component" value="Unassembled WGS sequence"/>
</dbReference>
<name>A0A8S1ADM9_ARCPL</name>
<organism evidence="1 2">
    <name type="scientific">Arctia plantaginis</name>
    <name type="common">Wood tiger moth</name>
    <name type="synonym">Phalaena plantaginis</name>
    <dbReference type="NCBI Taxonomy" id="874455"/>
    <lineage>
        <taxon>Eukaryota</taxon>
        <taxon>Metazoa</taxon>
        <taxon>Ecdysozoa</taxon>
        <taxon>Arthropoda</taxon>
        <taxon>Hexapoda</taxon>
        <taxon>Insecta</taxon>
        <taxon>Pterygota</taxon>
        <taxon>Neoptera</taxon>
        <taxon>Endopterygota</taxon>
        <taxon>Lepidoptera</taxon>
        <taxon>Glossata</taxon>
        <taxon>Ditrysia</taxon>
        <taxon>Noctuoidea</taxon>
        <taxon>Erebidae</taxon>
        <taxon>Arctiinae</taxon>
        <taxon>Arctia</taxon>
    </lineage>
</organism>
<proteinExistence type="predicted"/>
<gene>
    <name evidence="1" type="ORF">APLA_LOCUS10003</name>
</gene>
<protein>
    <recommendedName>
        <fullName evidence="3">Endonuclease/exonuclease/phosphatase domain-containing protein</fullName>
    </recommendedName>
</protein>